<name>A0A841FHA2_9ACTN</name>
<dbReference type="InterPro" id="IPR011010">
    <property type="entry name" value="DNA_brk_join_enz"/>
</dbReference>
<keyword evidence="2" id="KW-1185">Reference proteome</keyword>
<dbReference type="SUPFAM" id="SSF56349">
    <property type="entry name" value="DNA breaking-rejoining enzymes"/>
    <property type="match status" value="1"/>
</dbReference>
<evidence type="ECO:0000313" key="1">
    <source>
        <dbReference type="EMBL" id="MBB6035254.1"/>
    </source>
</evidence>
<gene>
    <name evidence="1" type="ORF">HNR73_003111</name>
</gene>
<organism evidence="1 2">
    <name type="scientific">Phytomonospora endophytica</name>
    <dbReference type="NCBI Taxonomy" id="714109"/>
    <lineage>
        <taxon>Bacteria</taxon>
        <taxon>Bacillati</taxon>
        <taxon>Actinomycetota</taxon>
        <taxon>Actinomycetes</taxon>
        <taxon>Micromonosporales</taxon>
        <taxon>Micromonosporaceae</taxon>
        <taxon>Phytomonospora</taxon>
    </lineage>
</organism>
<dbReference type="GO" id="GO:0003677">
    <property type="term" value="F:DNA binding"/>
    <property type="evidence" value="ECO:0007669"/>
    <property type="project" value="InterPro"/>
</dbReference>
<accession>A0A841FHA2</accession>
<comment type="caution">
    <text evidence="1">The sequence shown here is derived from an EMBL/GenBank/DDBJ whole genome shotgun (WGS) entry which is preliminary data.</text>
</comment>
<reference evidence="1 2" key="1">
    <citation type="submission" date="2020-08" db="EMBL/GenBank/DDBJ databases">
        <title>Genomic Encyclopedia of Type Strains, Phase IV (KMG-IV): sequencing the most valuable type-strain genomes for metagenomic binning, comparative biology and taxonomic classification.</title>
        <authorList>
            <person name="Goeker M."/>
        </authorList>
    </citation>
    <scope>NUCLEOTIDE SEQUENCE [LARGE SCALE GENOMIC DNA]</scope>
    <source>
        <strain evidence="1 2">YIM 65646</strain>
    </source>
</reference>
<protein>
    <submittedName>
        <fullName evidence="1">Uncharacterized protein</fullName>
    </submittedName>
</protein>
<dbReference type="Proteomes" id="UP000548476">
    <property type="component" value="Unassembled WGS sequence"/>
</dbReference>
<dbReference type="RefSeq" id="WP_203685716.1">
    <property type="nucleotide sequence ID" value="NZ_BONT01000004.1"/>
</dbReference>
<dbReference type="EMBL" id="JACHGT010000006">
    <property type="protein sequence ID" value="MBB6035254.1"/>
    <property type="molecule type" value="Genomic_DNA"/>
</dbReference>
<dbReference type="AlphaFoldDB" id="A0A841FHA2"/>
<proteinExistence type="predicted"/>
<sequence>MLLILGVAERTVMDSMGWSTTAMAKRYQHVIDPIRTDVAERVDGLIWGGGEDQADTPKQPPGEGN</sequence>
<evidence type="ECO:0000313" key="2">
    <source>
        <dbReference type="Proteomes" id="UP000548476"/>
    </source>
</evidence>